<organism evidence="9 10">
    <name type="scientific">Helicobacter macacae MIT 99-5501</name>
    <dbReference type="NCBI Taxonomy" id="1357400"/>
    <lineage>
        <taxon>Bacteria</taxon>
        <taxon>Pseudomonadati</taxon>
        <taxon>Campylobacterota</taxon>
        <taxon>Epsilonproteobacteria</taxon>
        <taxon>Campylobacterales</taxon>
        <taxon>Helicobacteraceae</taxon>
        <taxon>Helicobacter</taxon>
    </lineage>
</organism>
<keyword evidence="6" id="KW-0808">Transferase</keyword>
<dbReference type="PANTHER" id="PTHR44942">
    <property type="entry name" value="METHYLTRANSF_11 DOMAIN-CONTAINING PROTEIN"/>
    <property type="match status" value="1"/>
</dbReference>
<keyword evidence="4" id="KW-0489">Methyltransferase</keyword>
<reference evidence="9 10" key="1">
    <citation type="journal article" date="2014" name="Genome Announc.">
        <title>Draft genome sequences of six enterohepatic helicobacter species isolated from humans and one from rhesus macaques.</title>
        <authorList>
            <person name="Shen Z."/>
            <person name="Sheh A."/>
            <person name="Young S.K."/>
            <person name="Abouelliel A."/>
            <person name="Ward D.V."/>
            <person name="Earl A.M."/>
            <person name="Fox J.G."/>
        </authorList>
    </citation>
    <scope>NUCLEOTIDE SEQUENCE [LARGE SCALE GENOMIC DNA]</scope>
    <source>
        <strain evidence="9 10">MIT 99-5501</strain>
    </source>
</reference>
<sequence length="565" mass="66236">MEVKFIQRLITKYKEKRKAKGINKIIKRYRFIHIMFNDKFCKPFVDFLNRNFDAKEHLVLCKRWFDEFPFPQGENVIEIKMFRYLNFKRVEKVFFHSLFDHESIKYLYKHKDILKEKAYWQIWGGDLYNAPRDEKNDFVRENFRGYITDVDGDRTVLEKRYATRKNKKFYHATYTFPVTLDMIDKAKNSLKKRNATIIQINNSCDDSTLEMLDILSKFRDENIIIKTILSYAKLEFKEQIIDKGNAIFGDKFEFIETILSPQEYAKYVSENDVLVYNQNRQQGLGNSFLALAFGTKLYIRSEISTYDYLISNGNKVFDSTKIAQMGFAEFIAIDKETKQNNIQNSSKFFSDEYAKNLFEKVFNDSLEYWQNRAKKHGKHSVYNMAHPLNELESVDKYQEQIYSNVLKKHLDDNGGGQKLVALDFGCGPGRFEPMLSKIAHKVYATDPISTLIELAPKIDNVEYLLLGENEKIALPSDSVDLVFVSLALGGIVDKSQLKMAIDELKRVAKQNALFFIVENTAKQDNQKYWHYKSAEDYASLFKPIELKLETTYEDINEEISIMVGR</sequence>
<dbReference type="OrthoDB" id="1083028at2"/>
<dbReference type="eggNOG" id="COG2226">
    <property type="taxonomic scope" value="Bacteria"/>
</dbReference>
<evidence type="ECO:0000256" key="3">
    <source>
        <dbReference type="ARBA" id="ARBA00022519"/>
    </source>
</evidence>
<gene>
    <name evidence="9" type="ORF">HMPREF2086_00276</name>
</gene>
<dbReference type="InterPro" id="IPR013216">
    <property type="entry name" value="Methyltransf_11"/>
</dbReference>
<evidence type="ECO:0000256" key="1">
    <source>
        <dbReference type="ARBA" id="ARBA00008361"/>
    </source>
</evidence>
<evidence type="ECO:0000256" key="4">
    <source>
        <dbReference type="ARBA" id="ARBA00022603"/>
    </source>
</evidence>
<dbReference type="Pfam" id="PF08241">
    <property type="entry name" value="Methyltransf_11"/>
    <property type="match status" value="1"/>
</dbReference>
<protein>
    <recommendedName>
        <fullName evidence="8">Methyltransferase type 11 domain-containing protein</fullName>
    </recommendedName>
</protein>
<keyword evidence="10" id="KW-1185">Reference proteome</keyword>
<keyword evidence="2" id="KW-1003">Cell membrane</keyword>
<dbReference type="InterPro" id="IPR029063">
    <property type="entry name" value="SAM-dependent_MTases_sf"/>
</dbReference>
<dbReference type="AlphaFoldDB" id="V8CCY4"/>
<dbReference type="HOGENOM" id="CLU_482146_0_0_7"/>
<evidence type="ECO:0000259" key="8">
    <source>
        <dbReference type="Pfam" id="PF08241"/>
    </source>
</evidence>
<proteinExistence type="inferred from homology"/>
<dbReference type="Pfam" id="PF07429">
    <property type="entry name" value="Glyco_transf_56"/>
    <property type="match status" value="1"/>
</dbReference>
<dbReference type="PATRIC" id="fig|1357400.3.peg.384"/>
<evidence type="ECO:0000313" key="10">
    <source>
        <dbReference type="Proteomes" id="UP000018731"/>
    </source>
</evidence>
<keyword evidence="3" id="KW-0997">Cell inner membrane</keyword>
<dbReference type="Proteomes" id="UP000018731">
    <property type="component" value="Unassembled WGS sequence"/>
</dbReference>
<feature type="domain" description="Methyltransferase type 11" evidence="8">
    <location>
        <begin position="422"/>
        <end position="516"/>
    </location>
</feature>
<evidence type="ECO:0000313" key="9">
    <source>
        <dbReference type="EMBL" id="ETD24942.1"/>
    </source>
</evidence>
<dbReference type="SUPFAM" id="SSF53335">
    <property type="entry name" value="S-adenosyl-L-methionine-dependent methyltransferases"/>
    <property type="match status" value="1"/>
</dbReference>
<dbReference type="GO" id="GO:0032259">
    <property type="term" value="P:methylation"/>
    <property type="evidence" value="ECO:0007669"/>
    <property type="project" value="UniProtKB-KW"/>
</dbReference>
<evidence type="ECO:0000256" key="7">
    <source>
        <dbReference type="ARBA" id="ARBA00023136"/>
    </source>
</evidence>
<dbReference type="GO" id="GO:0009246">
    <property type="term" value="P:enterobacterial common antigen biosynthetic process"/>
    <property type="evidence" value="ECO:0007669"/>
    <property type="project" value="InterPro"/>
</dbReference>
<dbReference type="InterPro" id="IPR051052">
    <property type="entry name" value="Diverse_substrate_MTase"/>
</dbReference>
<evidence type="ECO:0000256" key="2">
    <source>
        <dbReference type="ARBA" id="ARBA00022475"/>
    </source>
</evidence>
<dbReference type="RefSeq" id="WP_023926944.1">
    <property type="nucleotide sequence ID" value="NZ_KI669454.1"/>
</dbReference>
<accession>V8CCY4</accession>
<comment type="caution">
    <text evidence="9">The sequence shown here is derived from an EMBL/GenBank/DDBJ whole genome shotgun (WGS) entry which is preliminary data.</text>
</comment>
<dbReference type="STRING" id="1357400.HMPREF2086_00276"/>
<dbReference type="EMBL" id="AZJI01000001">
    <property type="protein sequence ID" value="ETD24942.1"/>
    <property type="molecule type" value="Genomic_DNA"/>
</dbReference>
<dbReference type="GO" id="GO:0008417">
    <property type="term" value="F:fucosyltransferase activity"/>
    <property type="evidence" value="ECO:0007669"/>
    <property type="project" value="InterPro"/>
</dbReference>
<dbReference type="CDD" id="cd02440">
    <property type="entry name" value="AdoMet_MTases"/>
    <property type="match status" value="1"/>
</dbReference>
<evidence type="ECO:0000256" key="5">
    <source>
        <dbReference type="ARBA" id="ARBA00022676"/>
    </source>
</evidence>
<dbReference type="GO" id="GO:0008757">
    <property type="term" value="F:S-adenosylmethionine-dependent methyltransferase activity"/>
    <property type="evidence" value="ECO:0007669"/>
    <property type="project" value="InterPro"/>
</dbReference>
<dbReference type="PANTHER" id="PTHR44942:SF4">
    <property type="entry name" value="METHYLTRANSFERASE TYPE 11 DOMAIN-CONTAINING PROTEIN"/>
    <property type="match status" value="1"/>
</dbReference>
<dbReference type="Gene3D" id="3.40.50.150">
    <property type="entry name" value="Vaccinia Virus protein VP39"/>
    <property type="match status" value="1"/>
</dbReference>
<dbReference type="InterPro" id="IPR009993">
    <property type="entry name" value="WecF"/>
</dbReference>
<comment type="similarity">
    <text evidence="1">Belongs to the methyltransferase superfamily.</text>
</comment>
<evidence type="ECO:0000256" key="6">
    <source>
        <dbReference type="ARBA" id="ARBA00022679"/>
    </source>
</evidence>
<keyword evidence="7" id="KW-0472">Membrane</keyword>
<keyword evidence="5" id="KW-0328">Glycosyltransferase</keyword>
<name>V8CCY4_9HELI</name>